<evidence type="ECO:0000313" key="2">
    <source>
        <dbReference type="Proteomes" id="UP000000268"/>
    </source>
</evidence>
<organism evidence="1 2">
    <name type="scientific">Acaryochloris marina (strain MBIC 11017)</name>
    <dbReference type="NCBI Taxonomy" id="329726"/>
    <lineage>
        <taxon>Bacteria</taxon>
        <taxon>Bacillati</taxon>
        <taxon>Cyanobacteriota</taxon>
        <taxon>Cyanophyceae</taxon>
        <taxon>Acaryochloridales</taxon>
        <taxon>Acaryochloridaceae</taxon>
        <taxon>Acaryochloris</taxon>
    </lineage>
</organism>
<dbReference type="Proteomes" id="UP000000268">
    <property type="component" value="Plasmid pREB6"/>
</dbReference>
<accession>A8ZQ72</accession>
<reference evidence="1 2" key="1">
    <citation type="journal article" date="2008" name="Proc. Natl. Acad. Sci. U.S.A.">
        <title>Niche adaptation and genome expansion in the chlorophyll d-producing cyanobacterium Acaryochloris marina.</title>
        <authorList>
            <person name="Swingley W.D."/>
            <person name="Chen M."/>
            <person name="Cheung P.C."/>
            <person name="Conrad A.L."/>
            <person name="Dejesa L.C."/>
            <person name="Hao J."/>
            <person name="Honchak B.M."/>
            <person name="Karbach L.E."/>
            <person name="Kurdoglu A."/>
            <person name="Lahiri S."/>
            <person name="Mastrian S.D."/>
            <person name="Miyashita H."/>
            <person name="Page L."/>
            <person name="Ramakrishna P."/>
            <person name="Satoh S."/>
            <person name="Sattley W.M."/>
            <person name="Shimada Y."/>
            <person name="Taylor H.L."/>
            <person name="Tomo T."/>
            <person name="Tsuchiya T."/>
            <person name="Wang Z.T."/>
            <person name="Raymond J."/>
            <person name="Mimuro M."/>
            <person name="Blankenship R.E."/>
            <person name="Touchman J.W."/>
        </authorList>
    </citation>
    <scope>NUCLEOTIDE SEQUENCE [LARGE SCALE GENOMIC DNA]</scope>
    <source>
        <strain evidence="2">MBIC 11017</strain>
        <plasmid evidence="2">Plasmid pREB6</plasmid>
    </source>
</reference>
<gene>
    <name evidence="1" type="ordered locus">AM1_F0091</name>
</gene>
<proteinExistence type="predicted"/>
<sequence>MSELCHSNFFNQTLDTENEILHDFGPNIQQSIIQACSCCSKG</sequence>
<keyword evidence="2" id="KW-1185">Reference proteome</keyword>
<evidence type="ECO:0000313" key="1">
    <source>
        <dbReference type="EMBL" id="ABW33093.1"/>
    </source>
</evidence>
<keyword evidence="1" id="KW-0614">Plasmid</keyword>
<name>A8ZQ72_ACAM1</name>
<dbReference type="AlphaFoldDB" id="A8ZQ72"/>
<geneLocation type="plasmid" evidence="1 2">
    <name>pREB6</name>
</geneLocation>
<dbReference type="EMBL" id="CP000843">
    <property type="protein sequence ID" value="ABW33093.1"/>
    <property type="molecule type" value="Genomic_DNA"/>
</dbReference>
<protein>
    <submittedName>
        <fullName evidence="1">Uncharacterized protein</fullName>
    </submittedName>
</protein>
<dbReference type="HOGENOM" id="CLU_3245634_0_0_3"/>
<dbReference type="KEGG" id="amr:AM1_F0091"/>